<dbReference type="EMBL" id="JABCKI010005970">
    <property type="protein sequence ID" value="KAG5636146.1"/>
    <property type="molecule type" value="Genomic_DNA"/>
</dbReference>
<evidence type="ECO:0000313" key="3">
    <source>
        <dbReference type="Proteomes" id="UP000717328"/>
    </source>
</evidence>
<dbReference type="AlphaFoldDB" id="A0A9P7K2Y8"/>
<feature type="coiled-coil region" evidence="1">
    <location>
        <begin position="10"/>
        <end position="44"/>
    </location>
</feature>
<keyword evidence="1" id="KW-0175">Coiled coil</keyword>
<organism evidence="2 3">
    <name type="scientific">Sphagnurus paluster</name>
    <dbReference type="NCBI Taxonomy" id="117069"/>
    <lineage>
        <taxon>Eukaryota</taxon>
        <taxon>Fungi</taxon>
        <taxon>Dikarya</taxon>
        <taxon>Basidiomycota</taxon>
        <taxon>Agaricomycotina</taxon>
        <taxon>Agaricomycetes</taxon>
        <taxon>Agaricomycetidae</taxon>
        <taxon>Agaricales</taxon>
        <taxon>Tricholomatineae</taxon>
        <taxon>Lyophyllaceae</taxon>
        <taxon>Sphagnurus</taxon>
    </lineage>
</organism>
<name>A0A9P7K2Y8_9AGAR</name>
<proteinExistence type="predicted"/>
<reference evidence="2" key="2">
    <citation type="submission" date="2021-10" db="EMBL/GenBank/DDBJ databases">
        <title>Phylogenomics reveals ancestral predisposition of the termite-cultivated fungus Termitomyces towards a domesticated lifestyle.</title>
        <authorList>
            <person name="Auxier B."/>
            <person name="Grum-Grzhimaylo A."/>
            <person name="Cardenas M.E."/>
            <person name="Lodge J.D."/>
            <person name="Laessoe T."/>
            <person name="Pedersen O."/>
            <person name="Smith M.E."/>
            <person name="Kuyper T.W."/>
            <person name="Franco-Molano E.A."/>
            <person name="Baroni T.J."/>
            <person name="Aanen D.K."/>
        </authorList>
    </citation>
    <scope>NUCLEOTIDE SEQUENCE</scope>
    <source>
        <strain evidence="2">D49</strain>
    </source>
</reference>
<feature type="non-terminal residue" evidence="2">
    <location>
        <position position="196"/>
    </location>
</feature>
<dbReference type="Proteomes" id="UP000717328">
    <property type="component" value="Unassembled WGS sequence"/>
</dbReference>
<evidence type="ECO:0000313" key="2">
    <source>
        <dbReference type="EMBL" id="KAG5636146.1"/>
    </source>
</evidence>
<evidence type="ECO:0000256" key="1">
    <source>
        <dbReference type="SAM" id="Coils"/>
    </source>
</evidence>
<keyword evidence="3" id="KW-1185">Reference proteome</keyword>
<comment type="caution">
    <text evidence="2">The sequence shown here is derived from an EMBL/GenBank/DDBJ whole genome shotgun (WGS) entry which is preliminary data.</text>
</comment>
<accession>A0A9P7K2Y8</accession>
<gene>
    <name evidence="2" type="ORF">H0H81_009002</name>
</gene>
<reference evidence="2" key="1">
    <citation type="submission" date="2021-02" db="EMBL/GenBank/DDBJ databases">
        <authorList>
            <person name="Nieuwenhuis M."/>
            <person name="Van De Peppel L.J.J."/>
        </authorList>
    </citation>
    <scope>NUCLEOTIDE SEQUENCE</scope>
    <source>
        <strain evidence="2">D49</strain>
    </source>
</reference>
<protein>
    <submittedName>
        <fullName evidence="2">Uncharacterized protein</fullName>
    </submittedName>
</protein>
<sequence>DAHFPAPGVRKVADDELQESIRLKDSLQAEREVLNLEIMMLQRERVKLFQDIHDIMLAKSAAQAQQLVEEDTLQLPAVPLIPTETHPPEPPAFWKPGPSVRPVTPIDEGPAMPFLDYGPFGPRSRAASLSETTSKTAPLEMPPALEAVLRVVSATARRRPRRTVSEGTGVELEGGKTPTAWRTVKVRRFGGQTVLL</sequence>